<protein>
    <recommendedName>
        <fullName evidence="2">Apple domain-containing protein</fullName>
    </recommendedName>
</protein>
<dbReference type="SMART" id="SM00473">
    <property type="entry name" value="PAN_AP"/>
    <property type="match status" value="3"/>
</dbReference>
<dbReference type="CDD" id="cd01099">
    <property type="entry name" value="PAN_AP_HGF"/>
    <property type="match status" value="1"/>
</dbReference>
<dbReference type="Pfam" id="PF00024">
    <property type="entry name" value="PAN_1"/>
    <property type="match status" value="3"/>
</dbReference>
<evidence type="ECO:0000313" key="4">
    <source>
        <dbReference type="Proteomes" id="UP001152747"/>
    </source>
</evidence>
<feature type="domain" description="Apple" evidence="2">
    <location>
        <begin position="383"/>
        <end position="482"/>
    </location>
</feature>
<organism evidence="3 4">
    <name type="scientific">Caenorhabditis angaria</name>
    <dbReference type="NCBI Taxonomy" id="860376"/>
    <lineage>
        <taxon>Eukaryota</taxon>
        <taxon>Metazoa</taxon>
        <taxon>Ecdysozoa</taxon>
        <taxon>Nematoda</taxon>
        <taxon>Chromadorea</taxon>
        <taxon>Rhabditida</taxon>
        <taxon>Rhabditina</taxon>
        <taxon>Rhabditomorpha</taxon>
        <taxon>Rhabditoidea</taxon>
        <taxon>Rhabditidae</taxon>
        <taxon>Peloderinae</taxon>
        <taxon>Caenorhabditis</taxon>
    </lineage>
</organism>
<feature type="region of interest" description="Disordered" evidence="1">
    <location>
        <begin position="563"/>
        <end position="587"/>
    </location>
</feature>
<feature type="domain" description="Apple" evidence="2">
    <location>
        <begin position="151"/>
        <end position="230"/>
    </location>
</feature>
<reference evidence="3" key="1">
    <citation type="submission" date="2022-11" db="EMBL/GenBank/DDBJ databases">
        <authorList>
            <person name="Kikuchi T."/>
        </authorList>
    </citation>
    <scope>NUCLEOTIDE SEQUENCE</scope>
    <source>
        <strain evidence="3">PS1010</strain>
    </source>
</reference>
<evidence type="ECO:0000313" key="3">
    <source>
        <dbReference type="EMBL" id="CAI5444962.1"/>
    </source>
</evidence>
<gene>
    <name evidence="3" type="ORF">CAMP_LOCUS7599</name>
</gene>
<dbReference type="SUPFAM" id="SSF57414">
    <property type="entry name" value="Hairpin loop containing domain-like"/>
    <property type="match status" value="3"/>
</dbReference>
<dbReference type="PROSITE" id="PS50948">
    <property type="entry name" value="PAN"/>
    <property type="match status" value="3"/>
</dbReference>
<evidence type="ECO:0000256" key="1">
    <source>
        <dbReference type="SAM" id="MobiDB-lite"/>
    </source>
</evidence>
<dbReference type="Gene3D" id="3.50.4.10">
    <property type="entry name" value="Hepatocyte Growth Factor"/>
    <property type="match status" value="3"/>
</dbReference>
<keyword evidence="4" id="KW-1185">Reference proteome</keyword>
<accession>A0A9P1IG12</accession>
<comment type="caution">
    <text evidence="3">The sequence shown here is derived from an EMBL/GenBank/DDBJ whole genome shotgun (WGS) entry which is preliminary data.</text>
</comment>
<sequence length="647" mass="72840">MRKRSRLLLTLILRCKEESTWQNWIMRLGNLIMRKNILILLVLLVKLSENTNLIEDITQDSEEEEEEEVFDDAEEDHQTFPTPPPIGTTRRSPQEKFQIFNEKDIVLGDQKTSGSYALKKQPANRSNKARDMIGNSQDQIIAGIPDLNDPCFRRYENSIIVNAQPYERRSSTGLIHCKSHCLSSQSGVYSCKSFVYDNVNMICDLFAHVGDQAPARLLKFQTRDYFEPTYAVHCAEFGAPPSPPPSDDQIDEHAVALATQTATQSATKTTQIEELIPQKDPEEQDCLDGKISAFLRTEGFELFKNDDEVMENVGDVEECAEACRNNLINNHPLKCKSFDYIPSISTCYFTKEAAVPVGNGQLKQKESAAYHEKICVSSTKSACSGDSDFAGARKSSKSFFSRHPQMILVGFAESVIDASNFETCFDSCLNSFELYGFNCTSGMFYFEEAQLNCILNSENRKTQAELFTEENTDIVDYFEVECETSKRMAGVRNLETSAIQSDKMELGFSSSSRSSSSSEDENNGSHWESWSDCQDGKQTRRKSCQNFNAIEDCAEEVRDCPLSPQTSGGLRLSIKPSESKSKAPTKSEIAAVKRKIRQEGFKCPLNQCCPVFSTCSYGLRHNSHTKQLEWCKRPCGIGNMKKRARLV</sequence>
<dbReference type="AlphaFoldDB" id="A0A9P1IG12"/>
<dbReference type="InterPro" id="IPR052774">
    <property type="entry name" value="Celegans_DevNeuronal_Protein"/>
</dbReference>
<feature type="compositionally biased region" description="Acidic residues" evidence="1">
    <location>
        <begin position="59"/>
        <end position="75"/>
    </location>
</feature>
<proteinExistence type="predicted"/>
<dbReference type="PROSITE" id="PS50092">
    <property type="entry name" value="TSP1"/>
    <property type="match status" value="1"/>
</dbReference>
<dbReference type="OrthoDB" id="5855977at2759"/>
<dbReference type="InterPro" id="IPR003609">
    <property type="entry name" value="Pan_app"/>
</dbReference>
<dbReference type="GO" id="GO:0009653">
    <property type="term" value="P:anatomical structure morphogenesis"/>
    <property type="evidence" value="ECO:0007669"/>
    <property type="project" value="TreeGrafter"/>
</dbReference>
<dbReference type="Proteomes" id="UP001152747">
    <property type="component" value="Unassembled WGS sequence"/>
</dbReference>
<feature type="region of interest" description="Disordered" evidence="1">
    <location>
        <begin position="505"/>
        <end position="533"/>
    </location>
</feature>
<dbReference type="PANTHER" id="PTHR47327">
    <property type="entry name" value="FI18240P1-RELATED"/>
    <property type="match status" value="1"/>
</dbReference>
<evidence type="ECO:0000259" key="2">
    <source>
        <dbReference type="PROSITE" id="PS50948"/>
    </source>
</evidence>
<feature type="domain" description="Apple" evidence="2">
    <location>
        <begin position="286"/>
        <end position="375"/>
    </location>
</feature>
<dbReference type="PANTHER" id="PTHR47327:SF4">
    <property type="entry name" value="APPLE DOMAIN-CONTAINING PROTEIN-RELATED"/>
    <property type="match status" value="1"/>
</dbReference>
<dbReference type="InterPro" id="IPR000884">
    <property type="entry name" value="TSP1_rpt"/>
</dbReference>
<name>A0A9P1IG12_9PELO</name>
<feature type="region of interest" description="Disordered" evidence="1">
    <location>
        <begin position="59"/>
        <end position="92"/>
    </location>
</feature>
<dbReference type="EMBL" id="CANHGI010000003">
    <property type="protein sequence ID" value="CAI5444962.1"/>
    <property type="molecule type" value="Genomic_DNA"/>
</dbReference>